<keyword evidence="1" id="KW-0812">Transmembrane</keyword>
<dbReference type="GO" id="GO:0016787">
    <property type="term" value="F:hydrolase activity"/>
    <property type="evidence" value="ECO:0007669"/>
    <property type="project" value="UniProtKB-KW"/>
</dbReference>
<evidence type="ECO:0000256" key="1">
    <source>
        <dbReference type="SAM" id="Phobius"/>
    </source>
</evidence>
<accession>A0ABW4DNF8</accession>
<name>A0ABW4DNF8_9LACO</name>
<dbReference type="RefSeq" id="WP_125578084.1">
    <property type="nucleotide sequence ID" value="NZ_JBHTOF010000011.1"/>
</dbReference>
<gene>
    <name evidence="3" type="ORF">ACFQ4L_00600</name>
</gene>
<dbReference type="InterPro" id="IPR029059">
    <property type="entry name" value="AB_hydrolase_5"/>
</dbReference>
<dbReference type="Gene3D" id="3.40.50.1820">
    <property type="entry name" value="alpha/beta hydrolase"/>
    <property type="match status" value="1"/>
</dbReference>
<dbReference type="Pfam" id="PF12695">
    <property type="entry name" value="Abhydrolase_5"/>
    <property type="match status" value="1"/>
</dbReference>
<organism evidence="3 4">
    <name type="scientific">Lapidilactobacillus mulanensis</name>
    <dbReference type="NCBI Taxonomy" id="2485999"/>
    <lineage>
        <taxon>Bacteria</taxon>
        <taxon>Bacillati</taxon>
        <taxon>Bacillota</taxon>
        <taxon>Bacilli</taxon>
        <taxon>Lactobacillales</taxon>
        <taxon>Lactobacillaceae</taxon>
        <taxon>Lapidilactobacillus</taxon>
    </lineage>
</organism>
<dbReference type="EMBL" id="JBHTOF010000011">
    <property type="protein sequence ID" value="MFD1464591.1"/>
    <property type="molecule type" value="Genomic_DNA"/>
</dbReference>
<keyword evidence="1" id="KW-1133">Transmembrane helix</keyword>
<feature type="domain" description="Alpha/beta hydrolase fold-5" evidence="2">
    <location>
        <begin position="63"/>
        <end position="225"/>
    </location>
</feature>
<evidence type="ECO:0000313" key="4">
    <source>
        <dbReference type="Proteomes" id="UP001597244"/>
    </source>
</evidence>
<keyword evidence="1" id="KW-0472">Membrane</keyword>
<evidence type="ECO:0000259" key="2">
    <source>
        <dbReference type="Pfam" id="PF12695"/>
    </source>
</evidence>
<sequence length="241" mass="26338">MKKVKRILWPLLIALVVLIAGGIVYLKATAYQPTTAAKTAEKSAQSTTNSLYFPSDDHQKPLVVFYPGALVTPASYSIWAQQVAAAGYPVYIAKFPLNLAVLSPNVATKILNGSKRDYVIGGHSLGGVMASRYAKNHDDQQLKGVFYMASYPDEKGRLDQTKLPVLSLTASRDGVLNWSNYEKAKKYLPTTTNYQQIKGGNHGGFGSYGQQKGDHSAMITNAAQQKQVAQDLIAWLNQLNQ</sequence>
<keyword evidence="3" id="KW-0378">Hydrolase</keyword>
<dbReference type="InterPro" id="IPR029058">
    <property type="entry name" value="AB_hydrolase_fold"/>
</dbReference>
<dbReference type="SUPFAM" id="SSF53474">
    <property type="entry name" value="alpha/beta-Hydrolases"/>
    <property type="match status" value="1"/>
</dbReference>
<feature type="transmembrane region" description="Helical" evidence="1">
    <location>
        <begin position="7"/>
        <end position="26"/>
    </location>
</feature>
<proteinExistence type="predicted"/>
<keyword evidence="4" id="KW-1185">Reference proteome</keyword>
<protein>
    <submittedName>
        <fullName evidence="3">Alpha/beta hydrolase</fullName>
    </submittedName>
</protein>
<reference evidence="4" key="1">
    <citation type="journal article" date="2019" name="Int. J. Syst. Evol. Microbiol.">
        <title>The Global Catalogue of Microorganisms (GCM) 10K type strain sequencing project: providing services to taxonomists for standard genome sequencing and annotation.</title>
        <authorList>
            <consortium name="The Broad Institute Genomics Platform"/>
            <consortium name="The Broad Institute Genome Sequencing Center for Infectious Disease"/>
            <person name="Wu L."/>
            <person name="Ma J."/>
        </authorList>
    </citation>
    <scope>NUCLEOTIDE SEQUENCE [LARGE SCALE GENOMIC DNA]</scope>
    <source>
        <strain evidence="4">CCM 8951</strain>
    </source>
</reference>
<evidence type="ECO:0000313" key="3">
    <source>
        <dbReference type="EMBL" id="MFD1464591.1"/>
    </source>
</evidence>
<comment type="caution">
    <text evidence="3">The sequence shown here is derived from an EMBL/GenBank/DDBJ whole genome shotgun (WGS) entry which is preliminary data.</text>
</comment>
<dbReference type="Proteomes" id="UP001597244">
    <property type="component" value="Unassembled WGS sequence"/>
</dbReference>